<accession>A0A8S4RQX1</accession>
<evidence type="ECO:0000256" key="1">
    <source>
        <dbReference type="SAM" id="MobiDB-lite"/>
    </source>
</evidence>
<dbReference type="AlphaFoldDB" id="A0A8S4RQX1"/>
<evidence type="ECO:0000313" key="3">
    <source>
        <dbReference type="Proteomes" id="UP000838756"/>
    </source>
</evidence>
<reference evidence="2" key="1">
    <citation type="submission" date="2022-03" db="EMBL/GenBank/DDBJ databases">
        <authorList>
            <person name="Lindestad O."/>
        </authorList>
    </citation>
    <scope>NUCLEOTIDE SEQUENCE</scope>
</reference>
<sequence length="149" mass="16450">MINICHENLTALKSLDLPVQQWSFPLLNSLLRKITPSIRRRFELSLKSSSEIPLVSEFLDFLEKELAALEVMSAAQHSARLANMSGTSRQPTSVTRSGASSAYADSSTQPTNATRPSFSRAPFDTKINNSTHITRPTRNVSFHSSASNK</sequence>
<dbReference type="EMBL" id="CAKXAJ010025467">
    <property type="protein sequence ID" value="CAH2240000.1"/>
    <property type="molecule type" value="Genomic_DNA"/>
</dbReference>
<proteinExistence type="predicted"/>
<feature type="region of interest" description="Disordered" evidence="1">
    <location>
        <begin position="81"/>
        <end position="149"/>
    </location>
</feature>
<name>A0A8S4RQX1_9NEOP</name>
<comment type="caution">
    <text evidence="2">The sequence shown here is derived from an EMBL/GenBank/DDBJ whole genome shotgun (WGS) entry which is preliminary data.</text>
</comment>
<keyword evidence="3" id="KW-1185">Reference proteome</keyword>
<dbReference type="OrthoDB" id="5986643at2759"/>
<feature type="compositionally biased region" description="Polar residues" evidence="1">
    <location>
        <begin position="126"/>
        <end position="149"/>
    </location>
</feature>
<gene>
    <name evidence="2" type="primary">jg3428</name>
    <name evidence="2" type="ORF">PAEG_LOCUS16632</name>
</gene>
<feature type="compositionally biased region" description="Polar residues" evidence="1">
    <location>
        <begin position="84"/>
        <end position="117"/>
    </location>
</feature>
<evidence type="ECO:0000313" key="2">
    <source>
        <dbReference type="EMBL" id="CAH2240000.1"/>
    </source>
</evidence>
<organism evidence="2 3">
    <name type="scientific">Pararge aegeria aegeria</name>
    <dbReference type="NCBI Taxonomy" id="348720"/>
    <lineage>
        <taxon>Eukaryota</taxon>
        <taxon>Metazoa</taxon>
        <taxon>Ecdysozoa</taxon>
        <taxon>Arthropoda</taxon>
        <taxon>Hexapoda</taxon>
        <taxon>Insecta</taxon>
        <taxon>Pterygota</taxon>
        <taxon>Neoptera</taxon>
        <taxon>Endopterygota</taxon>
        <taxon>Lepidoptera</taxon>
        <taxon>Glossata</taxon>
        <taxon>Ditrysia</taxon>
        <taxon>Papilionoidea</taxon>
        <taxon>Nymphalidae</taxon>
        <taxon>Satyrinae</taxon>
        <taxon>Satyrini</taxon>
        <taxon>Parargina</taxon>
        <taxon>Pararge</taxon>
    </lineage>
</organism>
<dbReference type="Proteomes" id="UP000838756">
    <property type="component" value="Unassembled WGS sequence"/>
</dbReference>
<protein>
    <submittedName>
        <fullName evidence="2">Jg3428 protein</fullName>
    </submittedName>
</protein>